<organism evidence="1 2">
    <name type="scientific">Plantactinospora soyae</name>
    <dbReference type="NCBI Taxonomy" id="1544732"/>
    <lineage>
        <taxon>Bacteria</taxon>
        <taxon>Bacillati</taxon>
        <taxon>Actinomycetota</taxon>
        <taxon>Actinomycetes</taxon>
        <taxon>Micromonosporales</taxon>
        <taxon>Micromonosporaceae</taxon>
        <taxon>Plantactinospora</taxon>
    </lineage>
</organism>
<proteinExistence type="predicted"/>
<dbReference type="NCBIfam" id="TIGR02242">
    <property type="entry name" value="tail_TIGR02242"/>
    <property type="match status" value="1"/>
</dbReference>
<gene>
    <name evidence="1" type="ORF">H4W31_004926</name>
</gene>
<evidence type="ECO:0000313" key="1">
    <source>
        <dbReference type="EMBL" id="MBE1489288.1"/>
    </source>
</evidence>
<dbReference type="RefSeq" id="WP_192768780.1">
    <property type="nucleotide sequence ID" value="NZ_JADBEB010000001.1"/>
</dbReference>
<keyword evidence="2" id="KW-1185">Reference proteome</keyword>
<evidence type="ECO:0000313" key="2">
    <source>
        <dbReference type="Proteomes" id="UP000649753"/>
    </source>
</evidence>
<dbReference type="AlphaFoldDB" id="A0A927M6X1"/>
<sequence>MRGAVPGLGTPHSFGRRLPAIYGTDELAGRLLAAFDEVLAPVHSTLDNLAAYLDPRLAPVDFVDWLAGWVAAETAPGWTLRQRREAVASAVALHRVRGTARGLAEQVRTVFGVWPEITENGGTAWSSSTGGPLPGTAAPTLTVTVRVPEPELVPLARLRALVEANRPAHVPYTVRVLVSGAEETGGDHDGTL</sequence>
<accession>A0A927M6X1</accession>
<dbReference type="InterPro" id="IPR006521">
    <property type="entry name" value="Tail_protein_I"/>
</dbReference>
<protein>
    <submittedName>
        <fullName evidence="1">Phage tail-like protein</fullName>
    </submittedName>
</protein>
<dbReference type="Pfam" id="PF09684">
    <property type="entry name" value="Tail_P2_I"/>
    <property type="match status" value="1"/>
</dbReference>
<comment type="caution">
    <text evidence="1">The sequence shown here is derived from an EMBL/GenBank/DDBJ whole genome shotgun (WGS) entry which is preliminary data.</text>
</comment>
<dbReference type="Proteomes" id="UP000649753">
    <property type="component" value="Unassembled WGS sequence"/>
</dbReference>
<reference evidence="1" key="1">
    <citation type="submission" date="2020-10" db="EMBL/GenBank/DDBJ databases">
        <title>Sequencing the genomes of 1000 actinobacteria strains.</title>
        <authorList>
            <person name="Klenk H.-P."/>
        </authorList>
    </citation>
    <scope>NUCLEOTIDE SEQUENCE</scope>
    <source>
        <strain evidence="1">DSM 46832</strain>
    </source>
</reference>
<name>A0A927M6X1_9ACTN</name>
<dbReference type="EMBL" id="JADBEB010000001">
    <property type="protein sequence ID" value="MBE1489288.1"/>
    <property type="molecule type" value="Genomic_DNA"/>
</dbReference>
<dbReference type="InterPro" id="IPR011748">
    <property type="entry name" value="Unchr_phage_tail-like"/>
</dbReference>